<dbReference type="OrthoDB" id="9808458at2"/>
<feature type="transmembrane region" description="Helical" evidence="9">
    <location>
        <begin position="423"/>
        <end position="439"/>
    </location>
</feature>
<evidence type="ECO:0000256" key="5">
    <source>
        <dbReference type="ARBA" id="ARBA00022692"/>
    </source>
</evidence>
<dbReference type="EMBL" id="CP002630">
    <property type="protein sequence ID" value="AEB11821.1"/>
    <property type="molecule type" value="Genomic_DNA"/>
</dbReference>
<organism evidence="10 11">
    <name type="scientific">Marinithermus hydrothermalis (strain DSM 14884 / JCM 11576 / T1)</name>
    <dbReference type="NCBI Taxonomy" id="869210"/>
    <lineage>
        <taxon>Bacteria</taxon>
        <taxon>Thermotogati</taxon>
        <taxon>Deinococcota</taxon>
        <taxon>Deinococci</taxon>
        <taxon>Thermales</taxon>
        <taxon>Thermaceae</taxon>
        <taxon>Marinithermus</taxon>
    </lineage>
</organism>
<protein>
    <submittedName>
        <fullName evidence="10">Xanthine/uracil/vitamin C permease</fullName>
    </submittedName>
</protein>
<reference evidence="10 11" key="1">
    <citation type="journal article" date="2012" name="Stand. Genomic Sci.">
        <title>Complete genome sequence of the aerobic, heterotroph Marinithermus hydrothermalis type strain (T1(T)) from a deep-sea hydrothermal vent chimney.</title>
        <authorList>
            <person name="Copeland A."/>
            <person name="Gu W."/>
            <person name="Yasawong M."/>
            <person name="Lapidus A."/>
            <person name="Lucas S."/>
            <person name="Deshpande S."/>
            <person name="Pagani I."/>
            <person name="Tapia R."/>
            <person name="Cheng J.F."/>
            <person name="Goodwin L.A."/>
            <person name="Pitluck S."/>
            <person name="Liolios K."/>
            <person name="Ivanova N."/>
            <person name="Mavromatis K."/>
            <person name="Mikhailova N."/>
            <person name="Pati A."/>
            <person name="Chen A."/>
            <person name="Palaniappan K."/>
            <person name="Land M."/>
            <person name="Pan C."/>
            <person name="Brambilla E.M."/>
            <person name="Rohde M."/>
            <person name="Tindall B.J."/>
            <person name="Sikorski J."/>
            <person name="Goker M."/>
            <person name="Detter J.C."/>
            <person name="Bristow J."/>
            <person name="Eisen J.A."/>
            <person name="Markowitz V."/>
            <person name="Hugenholtz P."/>
            <person name="Kyrpides N.C."/>
            <person name="Klenk H.P."/>
            <person name="Woyke T."/>
        </authorList>
    </citation>
    <scope>NUCLEOTIDE SEQUENCE [LARGE SCALE GENOMIC DNA]</scope>
    <source>
        <strain evidence="11">DSM 14884 / JCM 11576 / T1</strain>
    </source>
</reference>
<dbReference type="AlphaFoldDB" id="F2NMD3"/>
<dbReference type="HOGENOM" id="CLU_024508_0_1_0"/>
<comment type="subcellular location">
    <subcellularLocation>
        <location evidence="1 8">Cell membrane</location>
        <topology evidence="1 8">Multi-pass membrane protein</topology>
    </subcellularLocation>
</comment>
<evidence type="ECO:0000256" key="7">
    <source>
        <dbReference type="ARBA" id="ARBA00023136"/>
    </source>
</evidence>
<proteinExistence type="inferred from homology"/>
<dbReference type="InterPro" id="IPR026033">
    <property type="entry name" value="Azg-like_bact_archaea"/>
</dbReference>
<keyword evidence="7 8" id="KW-0472">Membrane</keyword>
<evidence type="ECO:0000256" key="4">
    <source>
        <dbReference type="ARBA" id="ARBA00022475"/>
    </source>
</evidence>
<dbReference type="Pfam" id="PF00860">
    <property type="entry name" value="Xan_ur_permease"/>
    <property type="match status" value="1"/>
</dbReference>
<feature type="transmembrane region" description="Helical" evidence="9">
    <location>
        <begin position="179"/>
        <end position="195"/>
    </location>
</feature>
<feature type="transmembrane region" description="Helical" evidence="9">
    <location>
        <begin position="202"/>
        <end position="222"/>
    </location>
</feature>
<name>F2NMD3_MARHT</name>
<keyword evidence="3 8" id="KW-0813">Transport</keyword>
<dbReference type="KEGG" id="mhd:Marky_1079"/>
<evidence type="ECO:0000256" key="6">
    <source>
        <dbReference type="ARBA" id="ARBA00022989"/>
    </source>
</evidence>
<keyword evidence="6 8" id="KW-1133">Transmembrane helix</keyword>
<gene>
    <name evidence="10" type="ordered locus">Marky_1079</name>
</gene>
<evidence type="ECO:0000256" key="2">
    <source>
        <dbReference type="ARBA" id="ARBA00005697"/>
    </source>
</evidence>
<evidence type="ECO:0000313" key="10">
    <source>
        <dbReference type="EMBL" id="AEB11821.1"/>
    </source>
</evidence>
<feature type="transmembrane region" description="Helical" evidence="9">
    <location>
        <begin position="138"/>
        <end position="159"/>
    </location>
</feature>
<evidence type="ECO:0000256" key="3">
    <source>
        <dbReference type="ARBA" id="ARBA00022448"/>
    </source>
</evidence>
<dbReference type="InterPro" id="IPR006043">
    <property type="entry name" value="NCS2"/>
</dbReference>
<evidence type="ECO:0000256" key="1">
    <source>
        <dbReference type="ARBA" id="ARBA00004651"/>
    </source>
</evidence>
<accession>F2NMD3</accession>
<dbReference type="Proteomes" id="UP000007030">
    <property type="component" value="Chromosome"/>
</dbReference>
<dbReference type="GO" id="GO:0005345">
    <property type="term" value="F:purine nucleobase transmembrane transporter activity"/>
    <property type="evidence" value="ECO:0007669"/>
    <property type="project" value="TreeGrafter"/>
</dbReference>
<evidence type="ECO:0000313" key="11">
    <source>
        <dbReference type="Proteomes" id="UP000007030"/>
    </source>
</evidence>
<feature type="transmembrane region" description="Helical" evidence="9">
    <location>
        <begin position="385"/>
        <end position="411"/>
    </location>
</feature>
<dbReference type="PANTHER" id="PTHR43337">
    <property type="entry name" value="XANTHINE/URACIL PERMEASE C887.17-RELATED"/>
    <property type="match status" value="1"/>
</dbReference>
<dbReference type="eggNOG" id="COG2252">
    <property type="taxonomic scope" value="Bacteria"/>
</dbReference>
<sequence>MEATTGYLGQLERFFRVRERGSTLATEIRAGVTTFLTMAYILFVNPQILSAAGMPASDVAIATALASAVATLAMALYANFPFALAPGMGLNAYFTFGVVKGMGVDWPVALTAVFIEGLLFLALAFGGIRTAIINAIPLSLKAATTTGIGLFLAIIGFQNAGLVVDHPATLVGLGNLRDPAVLLSLAGLILIGVLLSRQVRGAVLAGILVVTVVAWVTGLAPAPERIFGLPSFPQETLLAFDFSNILSGALLTVILAFLFVDFFDTAGTLIGVGRLAGFVNARGELPGADRAFAADAAGTTVGAMLGTSTVTTYIESAAGVEEGGRTGLTALTVALLFLLSLFFTPLFIAVPAIATAPALIVVGVLMMQGARDLDWSRMDEALPAFLTIVIMPFTFSIANGIAAGIVTFVALKLLSGKGREVHPIMYVLAVLLALYYGFIPHG</sequence>
<dbReference type="PANTHER" id="PTHR43337:SF1">
    <property type="entry name" value="XANTHINE_URACIL PERMEASE C887.17-RELATED"/>
    <property type="match status" value="1"/>
</dbReference>
<feature type="transmembrane region" description="Helical" evidence="9">
    <location>
        <begin position="104"/>
        <end position="126"/>
    </location>
</feature>
<comment type="similarity">
    <text evidence="2 8">Belongs to the nucleobase:cation symporter-2 (NCS2) (TC 2.A.40) family. Azg-like subfamily.</text>
</comment>
<dbReference type="PIRSF" id="PIRSF005353">
    <property type="entry name" value="PbuG"/>
    <property type="match status" value="1"/>
</dbReference>
<feature type="transmembrane region" description="Helical" evidence="9">
    <location>
        <begin position="28"/>
        <end position="49"/>
    </location>
</feature>
<feature type="transmembrane region" description="Helical" evidence="9">
    <location>
        <begin position="61"/>
        <end position="84"/>
    </location>
</feature>
<evidence type="ECO:0000256" key="9">
    <source>
        <dbReference type="SAM" id="Phobius"/>
    </source>
</evidence>
<feature type="transmembrane region" description="Helical" evidence="9">
    <location>
        <begin position="335"/>
        <end position="365"/>
    </location>
</feature>
<dbReference type="STRING" id="869210.Marky_1079"/>
<keyword evidence="11" id="KW-1185">Reference proteome</keyword>
<dbReference type="GO" id="GO:0005886">
    <property type="term" value="C:plasma membrane"/>
    <property type="evidence" value="ECO:0007669"/>
    <property type="project" value="UniProtKB-SubCell"/>
</dbReference>
<dbReference type="RefSeq" id="WP_013703868.1">
    <property type="nucleotide sequence ID" value="NC_015387.1"/>
</dbReference>
<dbReference type="InterPro" id="IPR045018">
    <property type="entry name" value="Azg-like"/>
</dbReference>
<feature type="transmembrane region" description="Helical" evidence="9">
    <location>
        <begin position="242"/>
        <end position="260"/>
    </location>
</feature>
<keyword evidence="4 8" id="KW-1003">Cell membrane</keyword>
<evidence type="ECO:0000256" key="8">
    <source>
        <dbReference type="PIRNR" id="PIRNR005353"/>
    </source>
</evidence>
<keyword evidence="5 8" id="KW-0812">Transmembrane</keyword>